<dbReference type="PANTHER" id="PTHR35532:SF5">
    <property type="entry name" value="CARBOHYDRATE-BINDING DOMAIN-CONTAINING PROTEIN"/>
    <property type="match status" value="1"/>
</dbReference>
<sequence>MQVMRAMRLRWTGAAVGVAVMVGVLIPGMPLIADERVETAYSRELDAKLEQAGENRAELEKALDEVPKAQRKGMHFLIAYMPDSDARSLNAAYLLNNVAWAYKARENFTWAKQVPEDVFFNDVLPYASLNERRDDWRQDFYKRFSKYVKDAKTQEEALMAVNRNILKELKVEYNTKRKKPDQSPYESMEQGMASCSGLSILLNNAFRSVGIPSRVAGIPAWTTKRGNHNWVEVWTPVDKAWHFTEYYPDAKGLDHGWLLADAAQANPKSFYHSIYASSWKSTGLHFPMVWNMKNKEVPAVNVTERYVALGGENAVGENDCELRIHRMVGGKRVAIPVVVLQGDLKIAEGVSPKPSDDMNRFYTVVVRKGQIYQLMWKDEVSGAMQRQTVTTPKDKTWLEVKLGG</sequence>
<evidence type="ECO:0000313" key="4">
    <source>
        <dbReference type="Proteomes" id="UP000557872"/>
    </source>
</evidence>
<dbReference type="SUPFAM" id="SSF54001">
    <property type="entry name" value="Cysteine proteinases"/>
    <property type="match status" value="1"/>
</dbReference>
<feature type="transmembrane region" description="Helical" evidence="1">
    <location>
        <begin position="12"/>
        <end position="33"/>
    </location>
</feature>
<gene>
    <name evidence="3" type="ORF">HW115_16500</name>
</gene>
<dbReference type="PANTHER" id="PTHR35532">
    <property type="entry name" value="SIMILAR TO POLYHYDROXYALKANOATE DEPOLYMERASE"/>
    <property type="match status" value="1"/>
</dbReference>
<proteinExistence type="predicted"/>
<organism evidence="3 4">
    <name type="scientific">Oceaniferula marina</name>
    <dbReference type="NCBI Taxonomy" id="2748318"/>
    <lineage>
        <taxon>Bacteria</taxon>
        <taxon>Pseudomonadati</taxon>
        <taxon>Verrucomicrobiota</taxon>
        <taxon>Verrucomicrobiia</taxon>
        <taxon>Verrucomicrobiales</taxon>
        <taxon>Verrucomicrobiaceae</taxon>
        <taxon>Oceaniferula</taxon>
    </lineage>
</organism>
<dbReference type="Gene3D" id="3.10.620.30">
    <property type="match status" value="1"/>
</dbReference>
<reference evidence="3 4" key="1">
    <citation type="submission" date="2020-07" db="EMBL/GenBank/DDBJ databases">
        <title>Roseicoccus Jingziensis gen. nov., sp. nov., isolated from coastal seawater.</title>
        <authorList>
            <person name="Feng X."/>
        </authorList>
    </citation>
    <scope>NUCLEOTIDE SEQUENCE [LARGE SCALE GENOMIC DNA]</scope>
    <source>
        <strain evidence="3 4">N1E253</strain>
    </source>
</reference>
<dbReference type="Proteomes" id="UP000557872">
    <property type="component" value="Unassembled WGS sequence"/>
</dbReference>
<dbReference type="EMBL" id="JACBAZ010000008">
    <property type="protein sequence ID" value="NWK57225.1"/>
    <property type="molecule type" value="Genomic_DNA"/>
</dbReference>
<accession>A0A851GQ31</accession>
<dbReference type="InterPro" id="IPR002931">
    <property type="entry name" value="Transglutaminase-like"/>
</dbReference>
<evidence type="ECO:0000256" key="1">
    <source>
        <dbReference type="SAM" id="Phobius"/>
    </source>
</evidence>
<keyword evidence="4" id="KW-1185">Reference proteome</keyword>
<keyword evidence="1" id="KW-1133">Transmembrane helix</keyword>
<evidence type="ECO:0000259" key="2">
    <source>
        <dbReference type="Pfam" id="PF01841"/>
    </source>
</evidence>
<comment type="caution">
    <text evidence="3">The sequence shown here is derived from an EMBL/GenBank/DDBJ whole genome shotgun (WGS) entry which is preliminary data.</text>
</comment>
<protein>
    <submittedName>
        <fullName evidence="3">Transglutaminase domain-containing protein</fullName>
    </submittedName>
</protein>
<dbReference type="AlphaFoldDB" id="A0A851GQ31"/>
<dbReference type="Pfam" id="PF01841">
    <property type="entry name" value="Transglut_core"/>
    <property type="match status" value="1"/>
</dbReference>
<dbReference type="InterPro" id="IPR038765">
    <property type="entry name" value="Papain-like_cys_pep_sf"/>
</dbReference>
<name>A0A851GQ31_9BACT</name>
<keyword evidence="1" id="KW-0472">Membrane</keyword>
<keyword evidence="1" id="KW-0812">Transmembrane</keyword>
<evidence type="ECO:0000313" key="3">
    <source>
        <dbReference type="EMBL" id="NWK57225.1"/>
    </source>
</evidence>
<feature type="domain" description="Transglutaminase-like" evidence="2">
    <location>
        <begin position="146"/>
        <end position="241"/>
    </location>
</feature>